<gene>
    <name evidence="2" type="ORF">SGM_5144</name>
</gene>
<accession>F3NQ69</accession>
<evidence type="ECO:0000313" key="3">
    <source>
        <dbReference type="Proteomes" id="UP000003022"/>
    </source>
</evidence>
<sequence>MRRRSALRTGRTVSHDSRCGGRPNSLRARAVTVTDVRGAVSGRVA</sequence>
<evidence type="ECO:0000256" key="1">
    <source>
        <dbReference type="SAM" id="MobiDB-lite"/>
    </source>
</evidence>
<proteinExistence type="predicted"/>
<feature type="region of interest" description="Disordered" evidence="1">
    <location>
        <begin position="1"/>
        <end position="24"/>
    </location>
</feature>
<dbReference type="EMBL" id="AEYX01000043">
    <property type="protein sequence ID" value="EGG44329.1"/>
    <property type="molecule type" value="Genomic_DNA"/>
</dbReference>
<dbReference type="Proteomes" id="UP000003022">
    <property type="component" value="Unassembled WGS sequence"/>
</dbReference>
<reference evidence="2 3" key="1">
    <citation type="journal article" date="2011" name="J. Bacteriol.">
        <title>Draft genome sequence of the marine bacterium Streptomyces griseoaurantiacus M045, which produces novel manumycin-type antibiotics with a pABA core component.</title>
        <authorList>
            <person name="Li F."/>
            <person name="Jiang P."/>
            <person name="Zheng H."/>
            <person name="Wang S."/>
            <person name="Zhao G."/>
            <person name="Qin S."/>
            <person name="Liu Z."/>
        </authorList>
    </citation>
    <scope>NUCLEOTIDE SEQUENCE [LARGE SCALE GENOMIC DNA]</scope>
    <source>
        <strain evidence="2 3">M045</strain>
    </source>
</reference>
<comment type="caution">
    <text evidence="2">The sequence shown here is derived from an EMBL/GenBank/DDBJ whole genome shotgun (WGS) entry which is preliminary data.</text>
</comment>
<protein>
    <submittedName>
        <fullName evidence="2">Uncharacterized protein</fullName>
    </submittedName>
</protein>
<organism evidence="2 3">
    <name type="scientific">Streptomyces griseoaurantiacus M045</name>
    <dbReference type="NCBI Taxonomy" id="996637"/>
    <lineage>
        <taxon>Bacteria</taxon>
        <taxon>Bacillati</taxon>
        <taxon>Actinomycetota</taxon>
        <taxon>Actinomycetes</taxon>
        <taxon>Kitasatosporales</taxon>
        <taxon>Streptomycetaceae</taxon>
        <taxon>Streptomyces</taxon>
        <taxon>Streptomyces aurantiacus group</taxon>
    </lineage>
</organism>
<name>F3NQ69_9ACTN</name>
<dbReference type="AlphaFoldDB" id="F3NQ69"/>
<keyword evidence="3" id="KW-1185">Reference proteome</keyword>
<evidence type="ECO:0000313" key="2">
    <source>
        <dbReference type="EMBL" id="EGG44329.1"/>
    </source>
</evidence>
<dbReference type="STRING" id="996637.SGM_5144"/>